<proteinExistence type="inferred from homology"/>
<keyword evidence="3" id="KW-0210">Decarboxylase</keyword>
<evidence type="ECO:0000256" key="2">
    <source>
        <dbReference type="ARBA" id="ARBA00010671"/>
    </source>
</evidence>
<reference evidence="8 9" key="1">
    <citation type="submission" date="2023-07" db="EMBL/GenBank/DDBJ databases">
        <title>Sorghum-associated microbial communities from plants grown in Nebraska, USA.</title>
        <authorList>
            <person name="Schachtman D."/>
        </authorList>
    </citation>
    <scope>NUCLEOTIDE SEQUENCE [LARGE SCALE GENOMIC DNA]</scope>
    <source>
        <strain evidence="8 9">BE211</strain>
    </source>
</reference>
<dbReference type="PANTHER" id="PTHR43277">
    <property type="entry name" value="ARGININE DECARBOXYLASE"/>
    <property type="match status" value="1"/>
</dbReference>
<evidence type="ECO:0000259" key="7">
    <source>
        <dbReference type="Pfam" id="PF03711"/>
    </source>
</evidence>
<evidence type="ECO:0000259" key="6">
    <source>
        <dbReference type="Pfam" id="PF01276"/>
    </source>
</evidence>
<dbReference type="InterPro" id="IPR015421">
    <property type="entry name" value="PyrdxlP-dep_Trfase_major"/>
</dbReference>
<dbReference type="Gene3D" id="3.40.640.10">
    <property type="entry name" value="Type I PLP-dependent aspartate aminotransferase-like (Major domain)"/>
    <property type="match status" value="1"/>
</dbReference>
<protein>
    <submittedName>
        <fullName evidence="8">Arginine/lysine/ornithine decarboxylase</fullName>
    </submittedName>
</protein>
<evidence type="ECO:0000313" key="8">
    <source>
        <dbReference type="EMBL" id="MDR7074829.1"/>
    </source>
</evidence>
<accession>A0ABU1U5S3</accession>
<dbReference type="InterPro" id="IPR036633">
    <property type="entry name" value="Prn/Lys/Arg_de-COase_C_sf"/>
</dbReference>
<dbReference type="SUPFAM" id="SSF55904">
    <property type="entry name" value="Ornithine decarboxylase C-terminal domain"/>
    <property type="match status" value="1"/>
</dbReference>
<evidence type="ECO:0000256" key="4">
    <source>
        <dbReference type="ARBA" id="ARBA00022898"/>
    </source>
</evidence>
<keyword evidence="4" id="KW-0663">Pyridoxal phosphate</keyword>
<dbReference type="Pfam" id="PF03711">
    <property type="entry name" value="OKR_DC_1_C"/>
    <property type="match status" value="1"/>
</dbReference>
<organism evidence="8 9">
    <name type="scientific">Fictibacillus barbaricus</name>
    <dbReference type="NCBI Taxonomy" id="182136"/>
    <lineage>
        <taxon>Bacteria</taxon>
        <taxon>Bacillati</taxon>
        <taxon>Bacillota</taxon>
        <taxon>Bacilli</taxon>
        <taxon>Bacillales</taxon>
        <taxon>Fictibacillaceae</taxon>
        <taxon>Fictibacillus</taxon>
    </lineage>
</organism>
<dbReference type="InterPro" id="IPR000310">
    <property type="entry name" value="Orn/Lys/Arg_deCO2ase_major_dom"/>
</dbReference>
<dbReference type="Pfam" id="PF01276">
    <property type="entry name" value="OKR_DC_1"/>
    <property type="match status" value="1"/>
</dbReference>
<dbReference type="CDD" id="cd00615">
    <property type="entry name" value="Orn_deC_like"/>
    <property type="match status" value="1"/>
</dbReference>
<dbReference type="Proteomes" id="UP001258181">
    <property type="component" value="Unassembled WGS sequence"/>
</dbReference>
<dbReference type="EMBL" id="JAVDWA010000012">
    <property type="protein sequence ID" value="MDR7074829.1"/>
    <property type="molecule type" value="Genomic_DNA"/>
</dbReference>
<keyword evidence="9" id="KW-1185">Reference proteome</keyword>
<dbReference type="PANTHER" id="PTHR43277:SF3">
    <property type="entry name" value="DECARBOXYLASE, PUTATIVE-RELATED"/>
    <property type="match status" value="1"/>
</dbReference>
<dbReference type="RefSeq" id="WP_310262433.1">
    <property type="nucleotide sequence ID" value="NZ_JAVDWA010000012.1"/>
</dbReference>
<comment type="caution">
    <text evidence="8">The sequence shown here is derived from an EMBL/GenBank/DDBJ whole genome shotgun (WGS) entry which is preliminary data.</text>
</comment>
<dbReference type="InterPro" id="IPR015424">
    <property type="entry name" value="PyrdxlP-dep_Trfase"/>
</dbReference>
<comment type="similarity">
    <text evidence="2">Belongs to the Orn/Lys/Arg decarboxylase class-I family.</text>
</comment>
<keyword evidence="5" id="KW-0456">Lyase</keyword>
<evidence type="ECO:0000256" key="1">
    <source>
        <dbReference type="ARBA" id="ARBA00001933"/>
    </source>
</evidence>
<dbReference type="SUPFAM" id="SSF53383">
    <property type="entry name" value="PLP-dependent transferases"/>
    <property type="match status" value="1"/>
</dbReference>
<gene>
    <name evidence="8" type="ORF">J2X07_003842</name>
</gene>
<evidence type="ECO:0000256" key="3">
    <source>
        <dbReference type="ARBA" id="ARBA00022793"/>
    </source>
</evidence>
<dbReference type="InterPro" id="IPR008286">
    <property type="entry name" value="Prn/Lys/Arg_de-COase_C"/>
</dbReference>
<evidence type="ECO:0000313" key="9">
    <source>
        <dbReference type="Proteomes" id="UP001258181"/>
    </source>
</evidence>
<feature type="domain" description="Orn/Lys/Arg decarboxylase C-terminal" evidence="7">
    <location>
        <begin position="362"/>
        <end position="452"/>
    </location>
</feature>
<evidence type="ECO:0000256" key="5">
    <source>
        <dbReference type="ARBA" id="ARBA00023239"/>
    </source>
</evidence>
<dbReference type="Gene3D" id="3.90.105.10">
    <property type="entry name" value="Molybdopterin biosynthesis moea protein, domain 2"/>
    <property type="match status" value="1"/>
</dbReference>
<feature type="domain" description="Orn/Lys/Arg decarboxylases family 1 pyridoxal-P attachment site" evidence="6">
    <location>
        <begin position="5"/>
        <end position="304"/>
    </location>
</feature>
<dbReference type="InterPro" id="IPR052357">
    <property type="entry name" value="Orn_Lys_Arg_decarboxylase-I"/>
</dbReference>
<comment type="cofactor">
    <cofactor evidence="1">
        <name>pyridoxal 5'-phosphate</name>
        <dbReference type="ChEBI" id="CHEBI:597326"/>
    </cofactor>
</comment>
<name>A0ABU1U5S3_9BACL</name>
<sequence>MKNAPLFEALVHHTKNNNWSFHVPGHKNGKIFEKSGAAFFNSVLPLDLTELNGLDDLHHPEGVIKEAQEQLASFYGVRKSYFLIGGSTAGNLAMILASFKQDDVVFVQRNCHKSVLNGLELAGVTPVFLSPEVDEEGGFALGVPVETIKEALREFPASKGIILTNPTYYGMQQDISDIASIIHDKGGIVLVDEAHGAHFGLKGMPNLAIQQGADVVVQSAHKTLPALTMGAFLHVNSNRIDAYRLSHALQMVQSSSPSYLVMASLDLSRLYMESLSDEDVTNIINQSQTFKGFIHSLPHLHVVKNLKGYVSDPLKITIQSDREISGYELQSLLEKEGIYSELADDRNVLLVLPLGMMDSITDLKKVFHKLSDQLSIYRNKELFENNVPVFPAVTMLELTYTQMKKMHPQKMLIEAAAGYIAAEAVIPYPPGIPLIAKGEKITSESIRLYFSLKDKGAKFQGTTENGEMYVFDISKEQEH</sequence>